<feature type="repeat" description="TPR" evidence="3">
    <location>
        <begin position="872"/>
        <end position="905"/>
    </location>
</feature>
<protein>
    <submittedName>
        <fullName evidence="7">Serine/threonine-protein kinase PknB</fullName>
        <ecNumber evidence="7">2.7.11.1</ecNumber>
    </submittedName>
</protein>
<evidence type="ECO:0000256" key="3">
    <source>
        <dbReference type="PROSITE-ProRule" id="PRU00339"/>
    </source>
</evidence>
<dbReference type="InterPro" id="IPR011009">
    <property type="entry name" value="Kinase-like_dom_sf"/>
</dbReference>
<dbReference type="InterPro" id="IPR011990">
    <property type="entry name" value="TPR-like_helical_dom_sf"/>
</dbReference>
<keyword evidence="5" id="KW-0472">Membrane</keyword>
<dbReference type="GO" id="GO:0004674">
    <property type="term" value="F:protein serine/threonine kinase activity"/>
    <property type="evidence" value="ECO:0007669"/>
    <property type="project" value="UniProtKB-EC"/>
</dbReference>
<dbReference type="SUPFAM" id="SSF56112">
    <property type="entry name" value="Protein kinase-like (PK-like)"/>
    <property type="match status" value="1"/>
</dbReference>
<dbReference type="SMART" id="SM00028">
    <property type="entry name" value="TPR"/>
    <property type="match status" value="10"/>
</dbReference>
<dbReference type="CDD" id="cd14014">
    <property type="entry name" value="STKc_PknB_like"/>
    <property type="match status" value="1"/>
</dbReference>
<feature type="repeat" description="TPR" evidence="3">
    <location>
        <begin position="838"/>
        <end position="871"/>
    </location>
</feature>
<dbReference type="Pfam" id="PF13432">
    <property type="entry name" value="TPR_16"/>
    <property type="match status" value="3"/>
</dbReference>
<evidence type="ECO:0000256" key="2">
    <source>
        <dbReference type="ARBA" id="ARBA00022803"/>
    </source>
</evidence>
<name>A0A517XQD9_9BACT</name>
<dbReference type="PANTHER" id="PTHR44366">
    <property type="entry name" value="UDP-N-ACETYLGLUCOSAMINE--PEPTIDE N-ACETYLGLUCOSAMINYLTRANSFERASE 110 KDA SUBUNIT"/>
    <property type="match status" value="1"/>
</dbReference>
<evidence type="ECO:0000259" key="6">
    <source>
        <dbReference type="PROSITE" id="PS50011"/>
    </source>
</evidence>
<dbReference type="OrthoDB" id="6111975at2"/>
<keyword evidence="5" id="KW-0812">Transmembrane</keyword>
<evidence type="ECO:0000313" key="7">
    <source>
        <dbReference type="EMBL" id="QDU19706.1"/>
    </source>
</evidence>
<keyword evidence="8" id="KW-1185">Reference proteome</keyword>
<dbReference type="SMART" id="SM00220">
    <property type="entry name" value="S_TKc"/>
    <property type="match status" value="1"/>
</dbReference>
<dbReference type="GO" id="GO:0005524">
    <property type="term" value="F:ATP binding"/>
    <property type="evidence" value="ECO:0007669"/>
    <property type="project" value="InterPro"/>
</dbReference>
<accession>A0A517XQD9</accession>
<dbReference type="InterPro" id="IPR037919">
    <property type="entry name" value="OGT"/>
</dbReference>
<dbReference type="Gene3D" id="1.25.40.10">
    <property type="entry name" value="Tetratricopeptide repeat domain"/>
    <property type="match status" value="5"/>
</dbReference>
<organism evidence="7 8">
    <name type="scientific">Urbifossiella limnaea</name>
    <dbReference type="NCBI Taxonomy" id="2528023"/>
    <lineage>
        <taxon>Bacteria</taxon>
        <taxon>Pseudomonadati</taxon>
        <taxon>Planctomycetota</taxon>
        <taxon>Planctomycetia</taxon>
        <taxon>Gemmatales</taxon>
        <taxon>Gemmataceae</taxon>
        <taxon>Urbifossiella</taxon>
    </lineage>
</organism>
<keyword evidence="2 3" id="KW-0802">TPR repeat</keyword>
<feature type="repeat" description="TPR" evidence="3">
    <location>
        <begin position="906"/>
        <end position="939"/>
    </location>
</feature>
<feature type="repeat" description="TPR" evidence="3">
    <location>
        <begin position="940"/>
        <end position="973"/>
    </location>
</feature>
<dbReference type="Pfam" id="PF07719">
    <property type="entry name" value="TPR_2"/>
    <property type="match status" value="1"/>
</dbReference>
<dbReference type="InterPro" id="IPR008271">
    <property type="entry name" value="Ser/Thr_kinase_AS"/>
</dbReference>
<keyword evidence="7" id="KW-0808">Transferase</keyword>
<dbReference type="Gene3D" id="1.10.510.10">
    <property type="entry name" value="Transferase(Phosphotransferase) domain 1"/>
    <property type="match status" value="1"/>
</dbReference>
<evidence type="ECO:0000256" key="1">
    <source>
        <dbReference type="ARBA" id="ARBA00022737"/>
    </source>
</evidence>
<dbReference type="EMBL" id="CP036273">
    <property type="protein sequence ID" value="QDU19706.1"/>
    <property type="molecule type" value="Genomic_DNA"/>
</dbReference>
<feature type="repeat" description="TPR" evidence="3">
    <location>
        <begin position="736"/>
        <end position="769"/>
    </location>
</feature>
<dbReference type="PANTHER" id="PTHR44366:SF1">
    <property type="entry name" value="UDP-N-ACETYLGLUCOSAMINE--PEPTIDE N-ACETYLGLUCOSAMINYLTRANSFERASE 110 KDA SUBUNIT"/>
    <property type="match status" value="1"/>
</dbReference>
<dbReference type="Pfam" id="PF00069">
    <property type="entry name" value="Pkinase"/>
    <property type="match status" value="1"/>
</dbReference>
<sequence length="1036" mass="111372">MPDERTRAATPHRNPITTGEYVPDATPDAGSTRPTGPNLPNVAGDLPDIPGYVVTHELARGGMGRVLAATDLGFGRKVAVKVLLPGFDSGEAAGRFVREARITGRLAHPSIPPAHQLGELPDGSPFLAMKLVRGRTLSALLADRPTPAHDLPRFVGIVEQVAQAVGFAHSEGVVHRDLKPANVMVGAFGEVQVMDWGLAFETDDGGRMKEEPGTVGDSSATARGAVMGTPAYMAPEQARGEAVGVAADVFALGGILCEVLTGSRPFRGKSGAEVVEKAAAGDVSDAYARLDACGADAELIDVARRCLSPAADDRPADGTAVACLVAAYRSGVEERLRTAERERAAAQARAEEEANTRREAEARVTEQRRRKRVQLWLAAAAVLLVAGAGGVAVWRVDENGKKRIEAARLEGEEQERTTRNSDAVKDLLDRTEAELNLESAARAAPLLDQATRRTTDGAVTAHADRLAAYTRDLAMLQALDRVNDYRLQPWNARDLPPPERVAEKWTAVFAGYGILPGTTPPAEAAGRINGSPIRSALVAGLDMWLTASRLEAVRNLLAVVDTDPFRDEVRQALTTGSTTGLVALAGRPDWAKQPSGLLMAYSGSQGVPVATARAFLVQLLVVRRTDFSLLMQLGGTYPIHAEEVDGERVRCYQAAVALRPGNSAALNQLGNVLRRRKDLDGAAAAFREAIRLSPNYAPPHSNLGSTILDRKNLTSRDLDEAMEHFREAIRLDPTFAHPHAGLGTILVERKDTDGAVVEYREAIRLDPKLAYPHNRLGLILASKGDGDGAAAEHREAIRLDPKDARPHNDLGVLLRQRKDLAGAAACYREAIRLDPTLAYPHHNLGNVLRERKDLAGAAACYREAIRLAPGDPDTHNELGTVLRDQKNLAGAAACYREAIRLDPTLPHQHYNLGLVLSERKDLAGAAAAYREAIRLDPKNASAHNNLGVIYEDLLILDHAESAYREAVRLTPRNANAHANLGDVLRRQGRHAEAATAYRAALAIQPTFGGVWADLYYCERVVRGEVPTAPPPRAVGQ</sequence>
<feature type="region of interest" description="Disordered" evidence="4">
    <location>
        <begin position="1"/>
        <end position="46"/>
    </location>
</feature>
<dbReference type="PROSITE" id="PS50005">
    <property type="entry name" value="TPR"/>
    <property type="match status" value="9"/>
</dbReference>
<feature type="repeat" description="TPR" evidence="3">
    <location>
        <begin position="974"/>
        <end position="1007"/>
    </location>
</feature>
<dbReference type="InterPro" id="IPR013105">
    <property type="entry name" value="TPR_2"/>
</dbReference>
<dbReference type="InterPro" id="IPR000719">
    <property type="entry name" value="Prot_kinase_dom"/>
</dbReference>
<reference evidence="7 8" key="1">
    <citation type="submission" date="2019-02" db="EMBL/GenBank/DDBJ databases">
        <title>Deep-cultivation of Planctomycetes and their phenomic and genomic characterization uncovers novel biology.</title>
        <authorList>
            <person name="Wiegand S."/>
            <person name="Jogler M."/>
            <person name="Boedeker C."/>
            <person name="Pinto D."/>
            <person name="Vollmers J."/>
            <person name="Rivas-Marin E."/>
            <person name="Kohn T."/>
            <person name="Peeters S.H."/>
            <person name="Heuer A."/>
            <person name="Rast P."/>
            <person name="Oberbeckmann S."/>
            <person name="Bunk B."/>
            <person name="Jeske O."/>
            <person name="Meyerdierks A."/>
            <person name="Storesund J.E."/>
            <person name="Kallscheuer N."/>
            <person name="Luecker S."/>
            <person name="Lage O.M."/>
            <person name="Pohl T."/>
            <person name="Merkel B.J."/>
            <person name="Hornburger P."/>
            <person name="Mueller R.-W."/>
            <person name="Bruemmer F."/>
            <person name="Labrenz M."/>
            <person name="Spormann A.M."/>
            <person name="Op den Camp H."/>
            <person name="Overmann J."/>
            <person name="Amann R."/>
            <person name="Jetten M.S.M."/>
            <person name="Mascher T."/>
            <person name="Medema M.H."/>
            <person name="Devos D.P."/>
            <person name="Kaster A.-K."/>
            <person name="Ovreas L."/>
            <person name="Rohde M."/>
            <person name="Galperin M.Y."/>
            <person name="Jogler C."/>
        </authorList>
    </citation>
    <scope>NUCLEOTIDE SEQUENCE [LARGE SCALE GENOMIC DNA]</scope>
    <source>
        <strain evidence="7 8">ETA_A1</strain>
    </source>
</reference>
<feature type="repeat" description="TPR" evidence="3">
    <location>
        <begin position="663"/>
        <end position="696"/>
    </location>
</feature>
<evidence type="ECO:0000256" key="4">
    <source>
        <dbReference type="SAM" id="MobiDB-lite"/>
    </source>
</evidence>
<dbReference type="RefSeq" id="WP_145236064.1">
    <property type="nucleotide sequence ID" value="NZ_CP036273.1"/>
</dbReference>
<dbReference type="GO" id="GO:0097363">
    <property type="term" value="F:protein O-acetylglucosaminyltransferase activity"/>
    <property type="evidence" value="ECO:0007669"/>
    <property type="project" value="TreeGrafter"/>
</dbReference>
<evidence type="ECO:0000256" key="5">
    <source>
        <dbReference type="SAM" id="Phobius"/>
    </source>
</evidence>
<keyword evidence="7" id="KW-0418">Kinase</keyword>
<dbReference type="Gene3D" id="3.30.200.20">
    <property type="entry name" value="Phosphorylase Kinase, domain 1"/>
    <property type="match status" value="1"/>
</dbReference>
<feature type="region of interest" description="Disordered" evidence="4">
    <location>
        <begin position="344"/>
        <end position="365"/>
    </location>
</feature>
<feature type="repeat" description="TPR" evidence="3">
    <location>
        <begin position="770"/>
        <end position="803"/>
    </location>
</feature>
<keyword evidence="1" id="KW-0677">Repeat</keyword>
<dbReference type="PROSITE" id="PS00108">
    <property type="entry name" value="PROTEIN_KINASE_ST"/>
    <property type="match status" value="1"/>
</dbReference>
<feature type="domain" description="Protein kinase" evidence="6">
    <location>
        <begin position="52"/>
        <end position="329"/>
    </location>
</feature>
<dbReference type="InterPro" id="IPR019734">
    <property type="entry name" value="TPR_rpt"/>
</dbReference>
<evidence type="ECO:0000313" key="8">
    <source>
        <dbReference type="Proteomes" id="UP000319576"/>
    </source>
</evidence>
<gene>
    <name evidence="7" type="primary">pknB_14</name>
    <name evidence="7" type="ORF">ETAA1_16370</name>
</gene>
<dbReference type="PROSITE" id="PS50011">
    <property type="entry name" value="PROTEIN_KINASE_DOM"/>
    <property type="match status" value="1"/>
</dbReference>
<dbReference type="EC" id="2.7.11.1" evidence="7"/>
<feature type="transmembrane region" description="Helical" evidence="5">
    <location>
        <begin position="373"/>
        <end position="394"/>
    </location>
</feature>
<dbReference type="KEGG" id="uli:ETAA1_16370"/>
<dbReference type="Proteomes" id="UP000319576">
    <property type="component" value="Chromosome"/>
</dbReference>
<dbReference type="AlphaFoldDB" id="A0A517XQD9"/>
<dbReference type="SUPFAM" id="SSF48452">
    <property type="entry name" value="TPR-like"/>
    <property type="match status" value="2"/>
</dbReference>
<dbReference type="GO" id="GO:0006493">
    <property type="term" value="P:protein O-linked glycosylation"/>
    <property type="evidence" value="ECO:0007669"/>
    <property type="project" value="InterPro"/>
</dbReference>
<feature type="repeat" description="TPR" evidence="3">
    <location>
        <begin position="804"/>
        <end position="837"/>
    </location>
</feature>
<keyword evidence="5" id="KW-1133">Transmembrane helix</keyword>
<dbReference type="Pfam" id="PF13414">
    <property type="entry name" value="TPR_11"/>
    <property type="match status" value="2"/>
</dbReference>
<dbReference type="Pfam" id="PF13181">
    <property type="entry name" value="TPR_8"/>
    <property type="match status" value="1"/>
</dbReference>
<proteinExistence type="predicted"/>